<feature type="signal peptide" evidence="1">
    <location>
        <begin position="1"/>
        <end position="24"/>
    </location>
</feature>
<sequence length="132" mass="14344">MKAPLRSLHLLAAALLLCAGSAFAADCTKAATQAEMNACASETLTQNDADLNATYMAYRDKLNKAQQNQLREVQLAWLKYRDLSCRFQSSASARGSAGELARQTCLADKTRQRADELKALAGCQEGDLNCVR</sequence>
<evidence type="ECO:0000313" key="3">
    <source>
        <dbReference type="EMBL" id="QJQ00575.1"/>
    </source>
</evidence>
<reference evidence="3 4" key="1">
    <citation type="journal article" date="2012" name="J. Bacteriol.">
        <title>Genome sequence of the pathogenic Herbaspirillum seropedicae strain Os34, isolated from rice roots.</title>
        <authorList>
            <person name="Ye W."/>
            <person name="Ye S."/>
            <person name="Liu J."/>
            <person name="Chang S."/>
            <person name="Chen M."/>
            <person name="Zhu B."/>
            <person name="Guo L."/>
            <person name="An Q."/>
        </authorList>
    </citation>
    <scope>NUCLEOTIDE SEQUENCE [LARGE SCALE GENOMIC DNA]</scope>
    <source>
        <strain evidence="3 4">Os34</strain>
    </source>
</reference>
<dbReference type="Pfam" id="PF07007">
    <property type="entry name" value="LprI"/>
    <property type="match status" value="1"/>
</dbReference>
<dbReference type="PANTHER" id="PTHR39176">
    <property type="entry name" value="PERIPLASMIC PROTEIN-RELATED"/>
    <property type="match status" value="1"/>
</dbReference>
<dbReference type="InterPro" id="IPR009739">
    <property type="entry name" value="LprI-like_N"/>
</dbReference>
<dbReference type="AlphaFoldDB" id="A0A6M3ZPP2"/>
<evidence type="ECO:0000259" key="2">
    <source>
        <dbReference type="Pfam" id="PF07007"/>
    </source>
</evidence>
<protein>
    <submittedName>
        <fullName evidence="3">DUF1311 domain-containing protein</fullName>
    </submittedName>
</protein>
<dbReference type="RefSeq" id="WP_017450775.1">
    <property type="nucleotide sequence ID" value="NZ_CP008956.1"/>
</dbReference>
<feature type="chain" id="PRO_5026929320" evidence="1">
    <location>
        <begin position="25"/>
        <end position="132"/>
    </location>
</feature>
<proteinExistence type="predicted"/>
<keyword evidence="1" id="KW-0732">Signal</keyword>
<feature type="domain" description="Lysozyme inhibitor LprI-like N-terminal" evidence="2">
    <location>
        <begin position="27"/>
        <end position="117"/>
    </location>
</feature>
<accession>A0A6M3ZPP2</accession>
<name>A0A6M3ZPP2_9BURK</name>
<dbReference type="Gene3D" id="1.20.1270.180">
    <property type="match status" value="1"/>
</dbReference>
<dbReference type="Proteomes" id="UP000501648">
    <property type="component" value="Chromosome"/>
</dbReference>
<evidence type="ECO:0000313" key="4">
    <source>
        <dbReference type="Proteomes" id="UP000501648"/>
    </source>
</evidence>
<dbReference type="EMBL" id="CP008956">
    <property type="protein sequence ID" value="QJQ00575.1"/>
    <property type="molecule type" value="Genomic_DNA"/>
</dbReference>
<dbReference type="PANTHER" id="PTHR39176:SF1">
    <property type="entry name" value="PERIPLASMIC PROTEIN"/>
    <property type="match status" value="1"/>
</dbReference>
<evidence type="ECO:0000256" key="1">
    <source>
        <dbReference type="SAM" id="SignalP"/>
    </source>
</evidence>
<organism evidence="3 4">
    <name type="scientific">Herbaspirillum rubrisubalbicans Os34</name>
    <dbReference type="NCBI Taxonomy" id="1235827"/>
    <lineage>
        <taxon>Bacteria</taxon>
        <taxon>Pseudomonadati</taxon>
        <taxon>Pseudomonadota</taxon>
        <taxon>Betaproteobacteria</taxon>
        <taxon>Burkholderiales</taxon>
        <taxon>Oxalobacteraceae</taxon>
        <taxon>Herbaspirillum</taxon>
    </lineage>
</organism>
<gene>
    <name evidence="3" type="ORF">C798_10115</name>
</gene>